<feature type="transmembrane region" description="Helical" evidence="1">
    <location>
        <begin position="105"/>
        <end position="124"/>
    </location>
</feature>
<proteinExistence type="predicted"/>
<feature type="transmembrane region" description="Helical" evidence="1">
    <location>
        <begin position="6"/>
        <end position="25"/>
    </location>
</feature>
<accession>A0A8T7M2I0</accession>
<keyword evidence="1" id="KW-1133">Transmembrane helix</keyword>
<reference evidence="3" key="2">
    <citation type="journal article" date="2024" name="Nature">
        <title>Anoxygenic phototroph of the Chloroflexota uses a type I reaction centre.</title>
        <authorList>
            <person name="Tsuji J.M."/>
            <person name="Shaw N.A."/>
            <person name="Nagashima S."/>
            <person name="Venkiteswaran J.J."/>
            <person name="Schiff S.L."/>
            <person name="Watanabe T."/>
            <person name="Fukui M."/>
            <person name="Hanada S."/>
            <person name="Tank M."/>
            <person name="Neufeld J.D."/>
        </authorList>
    </citation>
    <scope>NUCLEOTIDE SEQUENCE</scope>
    <source>
        <strain evidence="3">L227-S17</strain>
    </source>
</reference>
<feature type="transmembrane region" description="Helical" evidence="1">
    <location>
        <begin position="74"/>
        <end position="93"/>
    </location>
</feature>
<name>A0A8T7M2I0_9CHLR</name>
<evidence type="ECO:0008006" key="6">
    <source>
        <dbReference type="Google" id="ProtNLM"/>
    </source>
</evidence>
<organism evidence="2 4">
    <name type="scientific">Candidatus Chlorohelix allophototropha</name>
    <dbReference type="NCBI Taxonomy" id="3003348"/>
    <lineage>
        <taxon>Bacteria</taxon>
        <taxon>Bacillati</taxon>
        <taxon>Chloroflexota</taxon>
        <taxon>Chloroflexia</taxon>
        <taxon>Candidatus Chloroheliales</taxon>
        <taxon>Candidatus Chloroheliaceae</taxon>
        <taxon>Candidatus Chlorohelix</taxon>
    </lineage>
</organism>
<dbReference type="AlphaFoldDB" id="A0A8T7M2I0"/>
<sequence>METLPLVIYTLMLELAVGSFVVMVITDFKGEIGGSFLITGALTSLGAAIVARWVQSSVSFKSGEALYPTDSSWSGAQSLFLNISIGALVIYNLMVLVGTVKARRVVGVIAALACIITLLTYAMLYRGDYLGGWVAPLSLFAGAASLGAVMDGMLLGHWYLVSPTMAVAPLSRINTLFFWGLVTQALLVIINIGPWANSGTTELWDKFGIFFWVRVLVGIAFPLVLAVMTWQTCKLKAHMSSTGFLYVALALVLAGEIVSRVIMFSTTVPL</sequence>
<keyword evidence="1" id="KW-0472">Membrane</keyword>
<dbReference type="Proteomes" id="UP000521676">
    <property type="component" value="Unassembled WGS sequence"/>
</dbReference>
<keyword evidence="1" id="KW-0812">Transmembrane</keyword>
<evidence type="ECO:0000313" key="4">
    <source>
        <dbReference type="Proteomes" id="UP000521676"/>
    </source>
</evidence>
<evidence type="ECO:0000313" key="3">
    <source>
        <dbReference type="EMBL" id="WJW66504.1"/>
    </source>
</evidence>
<evidence type="ECO:0000313" key="5">
    <source>
        <dbReference type="Proteomes" id="UP001431572"/>
    </source>
</evidence>
<evidence type="ECO:0000256" key="1">
    <source>
        <dbReference type="SAM" id="Phobius"/>
    </source>
</evidence>
<feature type="transmembrane region" description="Helical" evidence="1">
    <location>
        <begin position="130"/>
        <end position="155"/>
    </location>
</feature>
<feature type="transmembrane region" description="Helical" evidence="1">
    <location>
        <begin position="209"/>
        <end position="231"/>
    </location>
</feature>
<feature type="transmembrane region" description="Helical" evidence="1">
    <location>
        <begin position="243"/>
        <end position="263"/>
    </location>
</feature>
<dbReference type="RefSeq" id="WP_341468392.1">
    <property type="nucleotide sequence ID" value="NZ_CP128399.1"/>
</dbReference>
<dbReference type="Proteomes" id="UP001431572">
    <property type="component" value="Chromosome 1"/>
</dbReference>
<gene>
    <name evidence="2" type="ORF">HXX08_01935</name>
    <name evidence="3" type="ORF">OZ401_002307</name>
</gene>
<evidence type="ECO:0000313" key="2">
    <source>
        <dbReference type="EMBL" id="NWJ44615.1"/>
    </source>
</evidence>
<reference evidence="2 4" key="1">
    <citation type="submission" date="2020-06" db="EMBL/GenBank/DDBJ databases">
        <title>Anoxygenic phototrophic Chloroflexota member uses a Type I reaction center.</title>
        <authorList>
            <person name="Tsuji J.M."/>
            <person name="Shaw N.A."/>
            <person name="Nagashima S."/>
            <person name="Venkiteswaran J."/>
            <person name="Schiff S.L."/>
            <person name="Hanada S."/>
            <person name="Tank M."/>
            <person name="Neufeld J.D."/>
        </authorList>
    </citation>
    <scope>NUCLEOTIDE SEQUENCE [LARGE SCALE GENOMIC DNA]</scope>
    <source>
        <strain evidence="2">L227-S17</strain>
    </source>
</reference>
<feature type="transmembrane region" description="Helical" evidence="1">
    <location>
        <begin position="176"/>
        <end position="197"/>
    </location>
</feature>
<protein>
    <recommendedName>
        <fullName evidence="6">DMSO reductase</fullName>
    </recommendedName>
</protein>
<feature type="transmembrane region" description="Helical" evidence="1">
    <location>
        <begin position="32"/>
        <end position="54"/>
    </location>
</feature>
<keyword evidence="5" id="KW-1185">Reference proteome</keyword>
<dbReference type="EMBL" id="JACATZ010000001">
    <property type="protein sequence ID" value="NWJ44615.1"/>
    <property type="molecule type" value="Genomic_DNA"/>
</dbReference>
<dbReference type="EMBL" id="CP128399">
    <property type="protein sequence ID" value="WJW66504.1"/>
    <property type="molecule type" value="Genomic_DNA"/>
</dbReference>